<organism evidence="1 2">
    <name type="scientific">Paenibacillus vortex V453</name>
    <dbReference type="NCBI Taxonomy" id="715225"/>
    <lineage>
        <taxon>Bacteria</taxon>
        <taxon>Bacillati</taxon>
        <taxon>Bacillota</taxon>
        <taxon>Bacilli</taxon>
        <taxon>Bacillales</taxon>
        <taxon>Paenibacillaceae</taxon>
        <taxon>Paenibacillus</taxon>
    </lineage>
</organism>
<keyword evidence="2" id="KW-1185">Reference proteome</keyword>
<proteinExistence type="predicted"/>
<dbReference type="Proteomes" id="UP000003094">
    <property type="component" value="Unassembled WGS sequence"/>
</dbReference>
<comment type="caution">
    <text evidence="1">The sequence shown here is derived from an EMBL/GenBank/DDBJ whole genome shotgun (WGS) entry which is preliminary data.</text>
</comment>
<accession>A0A2R9SR08</accession>
<dbReference type="KEGG" id="pvo:PVOR_20754"/>
<reference evidence="1 2" key="1">
    <citation type="journal article" date="2010" name="BMC Genomics">
        <title>Genome sequence of the pattern forming Paenibacillus vortex bacterium reveals potential for thriving in complex environments.</title>
        <authorList>
            <person name="Sirota-Madi A."/>
            <person name="Olender T."/>
            <person name="Helman Y."/>
            <person name="Ingham C."/>
            <person name="Brainis I."/>
            <person name="Roth D."/>
            <person name="Hagi E."/>
            <person name="Brodsky L."/>
            <person name="Leshkowitz D."/>
            <person name="Galatenko V."/>
            <person name="Nikolaev V."/>
            <person name="Mugasimangalam R.C."/>
            <person name="Bransburg-Zabary S."/>
            <person name="Gutnick D.L."/>
            <person name="Lancet D."/>
            <person name="Ben-Jacob E."/>
        </authorList>
    </citation>
    <scope>NUCLEOTIDE SEQUENCE [LARGE SCALE GENOMIC DNA]</scope>
    <source>
        <strain evidence="1 2">V453</strain>
    </source>
</reference>
<evidence type="ECO:0000313" key="2">
    <source>
        <dbReference type="Proteomes" id="UP000003094"/>
    </source>
</evidence>
<name>A0A2R9SR08_9BACL</name>
<dbReference type="EMBL" id="ADHJ01000037">
    <property type="protein sequence ID" value="EFU39762.1"/>
    <property type="molecule type" value="Genomic_DNA"/>
</dbReference>
<dbReference type="AlphaFoldDB" id="A0A2R9SR08"/>
<sequence>MGIKETFQVTEVQVILGRFFVRKGKSKKGIMFFNHIVRNGELLRSYK</sequence>
<protein>
    <submittedName>
        <fullName evidence="1">Uncharacterized protein</fullName>
    </submittedName>
</protein>
<evidence type="ECO:0000313" key="1">
    <source>
        <dbReference type="EMBL" id="EFU39762.1"/>
    </source>
</evidence>
<gene>
    <name evidence="1" type="ORF">PVOR_20754</name>
</gene>